<sequence length="125" mass="13289">MRKKNCLLATEDNTSQATDEIRKQILENSQMSSTNTSEQKSAAAHRANVSPSQSAMRGPHYGVPALMFARVPQPASRGGERSRRCVMATTAAGGIEDDGGGEESKDNELEGNSEGGTMTLYPGTL</sequence>
<keyword evidence="3" id="KW-1185">Reference proteome</keyword>
<reference evidence="2 3" key="1">
    <citation type="submission" date="2018-11" db="EMBL/GenBank/DDBJ databases">
        <authorList>
            <consortium name="Pathogen Informatics"/>
        </authorList>
    </citation>
    <scope>NUCLEOTIDE SEQUENCE [LARGE SCALE GENOMIC DNA]</scope>
</reference>
<reference evidence="4" key="2">
    <citation type="submission" date="2019-09" db="UniProtKB">
        <authorList>
            <consortium name="WormBaseParasite"/>
        </authorList>
    </citation>
    <scope>IDENTIFICATION</scope>
</reference>
<dbReference type="Proteomes" id="UP000050761">
    <property type="component" value="Unassembled WGS sequence"/>
</dbReference>
<evidence type="ECO:0000313" key="3">
    <source>
        <dbReference type="Proteomes" id="UP000050761"/>
    </source>
</evidence>
<dbReference type="WBParaSite" id="HPBE_0001368601-mRNA-1">
    <property type="protein sequence ID" value="HPBE_0001368601-mRNA-1"/>
    <property type="gene ID" value="HPBE_0001368601"/>
</dbReference>
<proteinExistence type="predicted"/>
<evidence type="ECO:0000313" key="4">
    <source>
        <dbReference type="WBParaSite" id="HPBE_0001368601-mRNA-1"/>
    </source>
</evidence>
<organism evidence="3 4">
    <name type="scientific">Heligmosomoides polygyrus</name>
    <name type="common">Parasitic roundworm</name>
    <dbReference type="NCBI Taxonomy" id="6339"/>
    <lineage>
        <taxon>Eukaryota</taxon>
        <taxon>Metazoa</taxon>
        <taxon>Ecdysozoa</taxon>
        <taxon>Nematoda</taxon>
        <taxon>Chromadorea</taxon>
        <taxon>Rhabditida</taxon>
        <taxon>Rhabditina</taxon>
        <taxon>Rhabditomorpha</taxon>
        <taxon>Strongyloidea</taxon>
        <taxon>Heligmosomidae</taxon>
        <taxon>Heligmosomoides</taxon>
    </lineage>
</organism>
<feature type="region of interest" description="Disordered" evidence="1">
    <location>
        <begin position="1"/>
        <end position="58"/>
    </location>
</feature>
<protein>
    <submittedName>
        <fullName evidence="2 4">Uncharacterized protein</fullName>
    </submittedName>
</protein>
<evidence type="ECO:0000313" key="2">
    <source>
        <dbReference type="EMBL" id="VDO97067.1"/>
    </source>
</evidence>
<accession>A0A3P8AJG8</accession>
<accession>A0A183FYG6</accession>
<name>A0A183FYG6_HELPZ</name>
<feature type="compositionally biased region" description="Polar residues" evidence="1">
    <location>
        <begin position="26"/>
        <end position="40"/>
    </location>
</feature>
<dbReference type="EMBL" id="UZAH01028027">
    <property type="protein sequence ID" value="VDO97067.1"/>
    <property type="molecule type" value="Genomic_DNA"/>
</dbReference>
<evidence type="ECO:0000256" key="1">
    <source>
        <dbReference type="SAM" id="MobiDB-lite"/>
    </source>
</evidence>
<dbReference type="AlphaFoldDB" id="A0A183FYG6"/>
<feature type="region of interest" description="Disordered" evidence="1">
    <location>
        <begin position="90"/>
        <end position="125"/>
    </location>
</feature>
<gene>
    <name evidence="2" type="ORF">HPBE_LOCUS13687</name>
</gene>